<reference evidence="8" key="1">
    <citation type="submission" date="2021-06" db="EMBL/GenBank/DDBJ databases">
        <authorList>
            <person name="Hodson N. C."/>
            <person name="Mongue J. A."/>
            <person name="Jaron S. K."/>
        </authorList>
    </citation>
    <scope>NUCLEOTIDE SEQUENCE</scope>
</reference>
<feature type="domain" description="Mediator complex subunit 16 C-terminal" evidence="7">
    <location>
        <begin position="86"/>
        <end position="148"/>
    </location>
</feature>
<dbReference type="InterPro" id="IPR048339">
    <property type="entry name" value="Mediator_Med16_C"/>
</dbReference>
<keyword evidence="6" id="KW-0539">Nucleus</keyword>
<evidence type="ECO:0000313" key="9">
    <source>
        <dbReference type="Proteomes" id="UP000708208"/>
    </source>
</evidence>
<evidence type="ECO:0000256" key="4">
    <source>
        <dbReference type="ARBA" id="ARBA00023159"/>
    </source>
</evidence>
<dbReference type="OrthoDB" id="10018574at2759"/>
<comment type="similarity">
    <text evidence="2">Belongs to the Mediator complex subunit 16 family.</text>
</comment>
<dbReference type="InterPro" id="IPR048338">
    <property type="entry name" value="Mediator_Med16"/>
</dbReference>
<evidence type="ECO:0000256" key="2">
    <source>
        <dbReference type="ARBA" id="ARBA00006543"/>
    </source>
</evidence>
<evidence type="ECO:0000313" key="8">
    <source>
        <dbReference type="EMBL" id="CAG7734254.1"/>
    </source>
</evidence>
<dbReference type="AlphaFoldDB" id="A0A8J2P7P4"/>
<gene>
    <name evidence="8" type="ORF">AFUS01_LOCUS22653</name>
</gene>
<evidence type="ECO:0000259" key="7">
    <source>
        <dbReference type="Pfam" id="PF20719"/>
    </source>
</evidence>
<evidence type="ECO:0000256" key="5">
    <source>
        <dbReference type="ARBA" id="ARBA00023163"/>
    </source>
</evidence>
<keyword evidence="5" id="KW-0804">Transcription</keyword>
<dbReference type="Pfam" id="PF20719">
    <property type="entry name" value="Med16_C"/>
    <property type="match status" value="1"/>
</dbReference>
<dbReference type="PANTHER" id="PTHR13224:SF6">
    <property type="entry name" value="MEDIATOR OF RNA POLYMERASE II TRANSCRIPTION SUBUNIT 16"/>
    <property type="match status" value="1"/>
</dbReference>
<organism evidence="8 9">
    <name type="scientific">Allacma fusca</name>
    <dbReference type="NCBI Taxonomy" id="39272"/>
    <lineage>
        <taxon>Eukaryota</taxon>
        <taxon>Metazoa</taxon>
        <taxon>Ecdysozoa</taxon>
        <taxon>Arthropoda</taxon>
        <taxon>Hexapoda</taxon>
        <taxon>Collembola</taxon>
        <taxon>Symphypleona</taxon>
        <taxon>Sminthuridae</taxon>
        <taxon>Allacma</taxon>
    </lineage>
</organism>
<evidence type="ECO:0000256" key="1">
    <source>
        <dbReference type="ARBA" id="ARBA00004123"/>
    </source>
</evidence>
<dbReference type="Proteomes" id="UP000708208">
    <property type="component" value="Unassembled WGS sequence"/>
</dbReference>
<comment type="caution">
    <text evidence="8">The sequence shown here is derived from an EMBL/GenBank/DDBJ whole genome shotgun (WGS) entry which is preliminary data.</text>
</comment>
<keyword evidence="4" id="KW-0010">Activator</keyword>
<proteinExistence type="inferred from homology"/>
<name>A0A8J2P7P4_9HEXA</name>
<protein>
    <recommendedName>
        <fullName evidence="7">Mediator complex subunit 16 C-terminal domain-containing protein</fullName>
    </recommendedName>
</protein>
<dbReference type="GO" id="GO:0016592">
    <property type="term" value="C:mediator complex"/>
    <property type="evidence" value="ECO:0007669"/>
    <property type="project" value="TreeGrafter"/>
</dbReference>
<keyword evidence="3" id="KW-0805">Transcription regulation</keyword>
<dbReference type="EMBL" id="CAJVCH010265577">
    <property type="protein sequence ID" value="CAG7734254.1"/>
    <property type="molecule type" value="Genomic_DNA"/>
</dbReference>
<keyword evidence="9" id="KW-1185">Reference proteome</keyword>
<accession>A0A8J2P7P4</accession>
<comment type="subcellular location">
    <subcellularLocation>
        <location evidence="1">Nucleus</location>
    </subcellularLocation>
</comment>
<dbReference type="PANTHER" id="PTHR13224">
    <property type="entry name" value="THYROID HORMONE RECEPTOR-ASSOCIATED PROTEIN-RELATED"/>
    <property type="match status" value="1"/>
</dbReference>
<sequence length="167" mass="18559">MKPKINLSLNLSLTSGQNVSLHKLNTNKPMNKIDDCCLLPSEVQIPSYNSFSPAKYHGLASNSFLSRNLPLQIEFGANPVKWHSSTEENNGVMMDGLRLLWLGKNPSGVKICNRCGCVTLIHMPPRSAANKAWDNRWICNCPCGGHWKISAYLPQPKAIDPDVFLNL</sequence>
<evidence type="ECO:0000256" key="3">
    <source>
        <dbReference type="ARBA" id="ARBA00023015"/>
    </source>
</evidence>
<evidence type="ECO:0000256" key="6">
    <source>
        <dbReference type="ARBA" id="ARBA00023242"/>
    </source>
</evidence>
<dbReference type="GO" id="GO:0045893">
    <property type="term" value="P:positive regulation of DNA-templated transcription"/>
    <property type="evidence" value="ECO:0007669"/>
    <property type="project" value="TreeGrafter"/>
</dbReference>